<reference evidence="3" key="1">
    <citation type="submission" date="2023-07" db="EMBL/GenBank/DDBJ databases">
        <title>30 novel species of actinomycetes from the DSMZ collection.</title>
        <authorList>
            <person name="Nouioui I."/>
        </authorList>
    </citation>
    <scope>NUCLEOTIDE SEQUENCE [LARGE SCALE GENOMIC DNA]</scope>
    <source>
        <strain evidence="3">DSM 44917</strain>
    </source>
</reference>
<name>A0ABU2L3V4_9ACTN</name>
<dbReference type="EMBL" id="JAVREN010000004">
    <property type="protein sequence ID" value="MDT0306192.1"/>
    <property type="molecule type" value="Genomic_DNA"/>
</dbReference>
<dbReference type="RefSeq" id="WP_311629112.1">
    <property type="nucleotide sequence ID" value="NZ_JAVREN010000004.1"/>
</dbReference>
<evidence type="ECO:0000313" key="3">
    <source>
        <dbReference type="Proteomes" id="UP001183388"/>
    </source>
</evidence>
<evidence type="ECO:0000313" key="2">
    <source>
        <dbReference type="EMBL" id="MDT0306192.1"/>
    </source>
</evidence>
<evidence type="ECO:0008006" key="4">
    <source>
        <dbReference type="Google" id="ProtNLM"/>
    </source>
</evidence>
<proteinExistence type="predicted"/>
<feature type="region of interest" description="Disordered" evidence="1">
    <location>
        <begin position="1"/>
        <end position="27"/>
    </location>
</feature>
<dbReference type="Proteomes" id="UP001183388">
    <property type="component" value="Unassembled WGS sequence"/>
</dbReference>
<organism evidence="2 3">
    <name type="scientific">Streptomyces boetiae</name>
    <dbReference type="NCBI Taxonomy" id="3075541"/>
    <lineage>
        <taxon>Bacteria</taxon>
        <taxon>Bacillati</taxon>
        <taxon>Actinomycetota</taxon>
        <taxon>Actinomycetes</taxon>
        <taxon>Kitasatosporales</taxon>
        <taxon>Streptomycetaceae</taxon>
        <taxon>Streptomyces</taxon>
    </lineage>
</organism>
<feature type="compositionally biased region" description="Low complexity" evidence="1">
    <location>
        <begin position="7"/>
        <end position="18"/>
    </location>
</feature>
<sequence length="55" mass="6054">MTERPDGAAPGPGAASDDAPPRDELDQRFEELSEAVRRHLDLLHGKPPFTRTEEA</sequence>
<keyword evidence="3" id="KW-1185">Reference proteome</keyword>
<evidence type="ECO:0000256" key="1">
    <source>
        <dbReference type="SAM" id="MobiDB-lite"/>
    </source>
</evidence>
<gene>
    <name evidence="2" type="ORF">RM780_04340</name>
</gene>
<comment type="caution">
    <text evidence="2">The sequence shown here is derived from an EMBL/GenBank/DDBJ whole genome shotgun (WGS) entry which is preliminary data.</text>
</comment>
<protein>
    <recommendedName>
        <fullName evidence="4">MarR family transcriptional regulator</fullName>
    </recommendedName>
</protein>
<accession>A0ABU2L3V4</accession>